<feature type="domain" description="Sushi" evidence="8">
    <location>
        <begin position="1127"/>
        <end position="1185"/>
    </location>
</feature>
<dbReference type="SUPFAM" id="SSF48726">
    <property type="entry name" value="Immunoglobulin"/>
    <property type="match status" value="1"/>
</dbReference>
<dbReference type="PANTHER" id="PTHR19325">
    <property type="entry name" value="COMPLEMENT COMPONENT-RELATED SUSHI DOMAIN-CONTAINING"/>
    <property type="match status" value="1"/>
</dbReference>
<evidence type="ECO:0000313" key="10">
    <source>
        <dbReference type="Proteomes" id="UP000728032"/>
    </source>
</evidence>
<evidence type="ECO:0000259" key="8">
    <source>
        <dbReference type="PROSITE" id="PS50923"/>
    </source>
</evidence>
<organism evidence="9">
    <name type="scientific">Oppiella nova</name>
    <dbReference type="NCBI Taxonomy" id="334625"/>
    <lineage>
        <taxon>Eukaryota</taxon>
        <taxon>Metazoa</taxon>
        <taxon>Ecdysozoa</taxon>
        <taxon>Arthropoda</taxon>
        <taxon>Chelicerata</taxon>
        <taxon>Arachnida</taxon>
        <taxon>Acari</taxon>
        <taxon>Acariformes</taxon>
        <taxon>Sarcoptiformes</taxon>
        <taxon>Oribatida</taxon>
        <taxon>Brachypylina</taxon>
        <taxon>Oppioidea</taxon>
        <taxon>Oppiidae</taxon>
        <taxon>Oppiella</taxon>
    </lineage>
</organism>
<dbReference type="FunFam" id="2.10.70.10:FF:000014">
    <property type="entry name" value="Membrane cofactor protein"/>
    <property type="match status" value="1"/>
</dbReference>
<evidence type="ECO:0000256" key="1">
    <source>
        <dbReference type="ARBA" id="ARBA00022659"/>
    </source>
</evidence>
<keyword evidence="5" id="KW-0325">Glycoprotein</keyword>
<comment type="caution">
    <text evidence="6">Lacks conserved residue(s) required for the propagation of feature annotation.</text>
</comment>
<dbReference type="PROSITE" id="PS50923">
    <property type="entry name" value="SUSHI"/>
    <property type="match status" value="11"/>
</dbReference>
<feature type="domain" description="Sushi" evidence="8">
    <location>
        <begin position="359"/>
        <end position="423"/>
    </location>
</feature>
<dbReference type="InterPro" id="IPR013783">
    <property type="entry name" value="Ig-like_fold"/>
</dbReference>
<feature type="disulfide bond" evidence="6">
    <location>
        <begin position="394"/>
        <end position="421"/>
    </location>
</feature>
<feature type="domain" description="Sushi" evidence="8">
    <location>
        <begin position="424"/>
        <end position="487"/>
    </location>
</feature>
<feature type="disulfide bond" evidence="6">
    <location>
        <begin position="1097"/>
        <end position="1124"/>
    </location>
</feature>
<evidence type="ECO:0000256" key="5">
    <source>
        <dbReference type="ARBA" id="ARBA00023180"/>
    </source>
</evidence>
<evidence type="ECO:0000313" key="9">
    <source>
        <dbReference type="EMBL" id="CAD7648920.1"/>
    </source>
</evidence>
<feature type="domain" description="Sushi" evidence="8">
    <location>
        <begin position="242"/>
        <end position="313"/>
    </location>
</feature>
<dbReference type="Proteomes" id="UP000728032">
    <property type="component" value="Unassembled WGS sequence"/>
</dbReference>
<feature type="domain" description="Sushi" evidence="8">
    <location>
        <begin position="1066"/>
        <end position="1126"/>
    </location>
</feature>
<dbReference type="Gene3D" id="2.10.70.10">
    <property type="entry name" value="Complement Module, domain 1"/>
    <property type="match status" value="13"/>
</dbReference>
<feature type="domain" description="Sushi" evidence="8">
    <location>
        <begin position="8"/>
        <end position="65"/>
    </location>
</feature>
<feature type="disulfide bond" evidence="6">
    <location>
        <begin position="1156"/>
        <end position="1183"/>
    </location>
</feature>
<keyword evidence="10" id="KW-1185">Reference proteome</keyword>
<keyword evidence="4 6" id="KW-1015">Disulfide bond</keyword>
<feature type="domain" description="Sushi" evidence="8">
    <location>
        <begin position="757"/>
        <end position="823"/>
    </location>
</feature>
<evidence type="ECO:0000256" key="4">
    <source>
        <dbReference type="ARBA" id="ARBA00023157"/>
    </source>
</evidence>
<evidence type="ECO:0000259" key="7">
    <source>
        <dbReference type="PROSITE" id="PS50835"/>
    </source>
</evidence>
<keyword evidence="3" id="KW-0677">Repeat</keyword>
<dbReference type="EMBL" id="OC918215">
    <property type="protein sequence ID" value="CAD7648920.1"/>
    <property type="molecule type" value="Genomic_DNA"/>
</dbReference>
<evidence type="ECO:0000256" key="2">
    <source>
        <dbReference type="ARBA" id="ARBA00022729"/>
    </source>
</evidence>
<feature type="disulfide bond" evidence="6">
    <location>
        <begin position="36"/>
        <end position="63"/>
    </location>
</feature>
<dbReference type="InterPro" id="IPR035976">
    <property type="entry name" value="Sushi/SCR/CCP_sf"/>
</dbReference>
<sequence>MSASYTSVQCSVPEDPLNGRALYTSVSYDSVVRYECKYGFKLHGPVNRTCASNKHWSDEQPKCQEIDCGSPGIIHNGYLEVRRTILGSTVYFKCFDGMTFQGDSNSTTCLDTGNWSNPLPNCYAPCLVPEVDNGRVNLFPVNQMVSHGQVIKVDCKPQYELHYNTTEAICNNSSWTHVPQCVPARCKIMPEKPKNGLVIAPKTDHGMKALYRCRDGFTLEGPNLTECNFGKWTGITPKCVEVYCPFPGFVENGKVLLVGHMGMYDYRPYVKKVTNNKQILFECERGYHLINGPPGATCVDGQWSPQDLPQCIRGSHPKMRWLRTSDNKRRRRWILREMNYGSNAHRRRSRPRRHQKFKASCKPLKENQWMKISVVKFGVGNESFPHGTRVRNYCSNGYLSNIGNLTAKCAKGVWKPREPDCHIAPCLTPYAVNGYYYHRNTQLTIAHKISHGDAIRLGCMSGHQLQGAPTMRCWYGEWTGPQPQCIAAPCSLPSIRNGYYSGGYRAGLTISHGSVLEFHCKPNYVKGVQEPPRCFEGRLMPEPPHCIEHDLVMNVHNTKAINADESVIDVPKAQSVDPTIVYNTSTSTEMLWCEPPDKLQNVLKYESSFNRNHLPLISIAQINSNEHNLTSDPLTTSTGASTTTTTTTTTTLTSTALYNKLIEMTTTYLSDILNITDLYESLNETLSANTSADTTESATQSQEKSYHPHGTEIVFKCLPAMNGARNTWTITCEDGGWIGRASKCEEDLEALRLRENNSCVYMNSDPNVWAFIGDNRINEYEELPAGTQLIIRCKDIGKYNLIGSKTRKCVYGEWDGERPQCFGLSQENDYALEKPPTILFRHQLGPIAQSVDGKLIVYPGTILHLECLWKRKFGAPVWEWSHSFRKYNQDWTTESGRDSGLEFRLSIFHTQKEDSGLYTCRTPNFHRHSVEIIVKPVHCQQLVENEGLKIISPSSKMNAKALFTCRPGMRLNGSDSAECLPSGNWSSDVPNCLITECPDLMNTTESVVIDNETDSKSVLKISMNGRYVGDVTTFSCPIGYGLKGKSEITCLESGHWSAAVPMCEEVFCETPAIPKHGYLQGDKIQRFRGGDIVQFTCDTGYMLEGNPIVICQENSRWSGPPPNCVPACTYPGTTHGGIISIVKFFYSVNETVRFDCADGYDMKGNSVLKCMESGRWSSAVPECNLSRRG</sequence>
<keyword evidence="2" id="KW-0732">Signal</keyword>
<dbReference type="PANTHER" id="PTHR19325:SF574">
    <property type="entry name" value="SUSHI, VON WILLEBRAND FACTOR TYPE A, EGF AND PENTRAXIN DOMAIN-CONTAINING PROTEIN 1"/>
    <property type="match status" value="1"/>
</dbReference>
<feature type="disulfide bond" evidence="6">
    <location>
        <begin position="1068"/>
        <end position="1111"/>
    </location>
</feature>
<keyword evidence="1 6" id="KW-0768">Sushi</keyword>
<dbReference type="AlphaFoldDB" id="A0A7R9LWA9"/>
<evidence type="ECO:0000256" key="3">
    <source>
        <dbReference type="ARBA" id="ARBA00022737"/>
    </source>
</evidence>
<name>A0A7R9LWA9_9ACAR</name>
<dbReference type="CDD" id="cd00033">
    <property type="entry name" value="CCP"/>
    <property type="match status" value="9"/>
</dbReference>
<feature type="domain" description="Sushi" evidence="8">
    <location>
        <begin position="66"/>
        <end position="124"/>
    </location>
</feature>
<feature type="domain" description="Ig-like" evidence="7">
    <location>
        <begin position="846"/>
        <end position="931"/>
    </location>
</feature>
<feature type="domain" description="Sushi" evidence="8">
    <location>
        <begin position="995"/>
        <end position="1065"/>
    </location>
</feature>
<feature type="disulfide bond" evidence="6">
    <location>
        <begin position="965"/>
        <end position="992"/>
    </location>
</feature>
<dbReference type="SUPFAM" id="SSF57535">
    <property type="entry name" value="Complement control module/SCR domain"/>
    <property type="match status" value="12"/>
</dbReference>
<dbReference type="InterPro" id="IPR036179">
    <property type="entry name" value="Ig-like_dom_sf"/>
</dbReference>
<protein>
    <submittedName>
        <fullName evidence="9">Uncharacterized protein</fullName>
    </submittedName>
</protein>
<proteinExistence type="predicted"/>
<dbReference type="InterPro" id="IPR000436">
    <property type="entry name" value="Sushi_SCR_CCP_dom"/>
</dbReference>
<dbReference type="InterPro" id="IPR007110">
    <property type="entry name" value="Ig-like_dom"/>
</dbReference>
<dbReference type="PROSITE" id="PS50835">
    <property type="entry name" value="IG_LIKE"/>
    <property type="match status" value="1"/>
</dbReference>
<dbReference type="SMART" id="SM00032">
    <property type="entry name" value="CCP"/>
    <property type="match status" value="14"/>
</dbReference>
<gene>
    <name evidence="9" type="ORF">ONB1V03_LOCUS7003</name>
</gene>
<feature type="domain" description="Sushi" evidence="8">
    <location>
        <begin position="184"/>
        <end position="241"/>
    </location>
</feature>
<dbReference type="Pfam" id="PF00084">
    <property type="entry name" value="Sushi"/>
    <property type="match status" value="10"/>
</dbReference>
<accession>A0A7R9LWA9</accession>
<dbReference type="Gene3D" id="2.60.40.10">
    <property type="entry name" value="Immunoglobulins"/>
    <property type="match status" value="1"/>
</dbReference>
<dbReference type="EMBL" id="CAJPVJ010003390">
    <property type="protein sequence ID" value="CAG2167497.1"/>
    <property type="molecule type" value="Genomic_DNA"/>
</dbReference>
<reference evidence="9" key="1">
    <citation type="submission" date="2020-11" db="EMBL/GenBank/DDBJ databases">
        <authorList>
            <person name="Tran Van P."/>
        </authorList>
    </citation>
    <scope>NUCLEOTIDE SEQUENCE</scope>
</reference>
<feature type="domain" description="Sushi" evidence="8">
    <location>
        <begin position="937"/>
        <end position="994"/>
    </location>
</feature>
<dbReference type="OrthoDB" id="5804959at2759"/>
<dbReference type="InterPro" id="IPR050350">
    <property type="entry name" value="Compl-Cell_Adhes-Reg"/>
</dbReference>
<feature type="disulfide bond" evidence="6">
    <location>
        <begin position="1036"/>
        <end position="1063"/>
    </location>
</feature>
<evidence type="ECO:0000256" key="6">
    <source>
        <dbReference type="PROSITE-ProRule" id="PRU00302"/>
    </source>
</evidence>